<dbReference type="InterPro" id="IPR011992">
    <property type="entry name" value="EF-hand-dom_pair"/>
</dbReference>
<evidence type="ECO:0000256" key="1">
    <source>
        <dbReference type="SAM" id="MobiDB-lite"/>
    </source>
</evidence>
<accession>A0A811KDM0</accession>
<dbReference type="Proteomes" id="UP000783686">
    <property type="component" value="Unassembled WGS sequence"/>
</dbReference>
<comment type="caution">
    <text evidence="2">The sequence shown here is derived from an EMBL/GenBank/DDBJ whole genome shotgun (WGS) entry which is preliminary data.</text>
</comment>
<reference evidence="2" key="1">
    <citation type="submission" date="2020-09" db="EMBL/GenBank/DDBJ databases">
        <authorList>
            <person name="Kikuchi T."/>
        </authorList>
    </citation>
    <scope>NUCLEOTIDE SEQUENCE</scope>
    <source>
        <strain evidence="2">SH1</strain>
    </source>
</reference>
<dbReference type="EMBL" id="CAJFDH010000003">
    <property type="protein sequence ID" value="CAD5213577.1"/>
    <property type="molecule type" value="Genomic_DNA"/>
</dbReference>
<feature type="region of interest" description="Disordered" evidence="1">
    <location>
        <begin position="1"/>
        <end position="30"/>
    </location>
</feature>
<dbReference type="SUPFAM" id="SSF47473">
    <property type="entry name" value="EF-hand"/>
    <property type="match status" value="1"/>
</dbReference>
<feature type="compositionally biased region" description="Basic and acidic residues" evidence="1">
    <location>
        <begin position="1"/>
        <end position="17"/>
    </location>
</feature>
<dbReference type="Proteomes" id="UP000614601">
    <property type="component" value="Unassembled WGS sequence"/>
</dbReference>
<proteinExistence type="predicted"/>
<name>A0A811KDM0_9BILA</name>
<protein>
    <submittedName>
        <fullName evidence="2">Uncharacterized protein</fullName>
    </submittedName>
</protein>
<dbReference type="Gene3D" id="1.10.238.10">
    <property type="entry name" value="EF-hand"/>
    <property type="match status" value="1"/>
</dbReference>
<gene>
    <name evidence="2" type="ORF">BOKJ2_LOCUS5162</name>
</gene>
<dbReference type="AlphaFoldDB" id="A0A811KDM0"/>
<evidence type="ECO:0000313" key="3">
    <source>
        <dbReference type="Proteomes" id="UP000614601"/>
    </source>
</evidence>
<sequence length="81" mass="9097">MGLERSGVDLDGARKESSAIASTENDSSARGHIDKEQFIEIYKDISTRPEIYFLMVRYANKDYLSCDVLQMFLETEQGVGG</sequence>
<dbReference type="EMBL" id="CAJFCW020000003">
    <property type="protein sequence ID" value="CAG9101145.1"/>
    <property type="molecule type" value="Genomic_DNA"/>
</dbReference>
<dbReference type="OrthoDB" id="269822at2759"/>
<organism evidence="2 3">
    <name type="scientific">Bursaphelenchus okinawaensis</name>
    <dbReference type="NCBI Taxonomy" id="465554"/>
    <lineage>
        <taxon>Eukaryota</taxon>
        <taxon>Metazoa</taxon>
        <taxon>Ecdysozoa</taxon>
        <taxon>Nematoda</taxon>
        <taxon>Chromadorea</taxon>
        <taxon>Rhabditida</taxon>
        <taxon>Tylenchina</taxon>
        <taxon>Tylenchomorpha</taxon>
        <taxon>Aphelenchoidea</taxon>
        <taxon>Aphelenchoididae</taxon>
        <taxon>Bursaphelenchus</taxon>
    </lineage>
</organism>
<evidence type="ECO:0000313" key="2">
    <source>
        <dbReference type="EMBL" id="CAD5213577.1"/>
    </source>
</evidence>
<keyword evidence="3" id="KW-1185">Reference proteome</keyword>